<feature type="transmembrane region" description="Helical" evidence="7">
    <location>
        <begin position="394"/>
        <end position="413"/>
    </location>
</feature>
<evidence type="ECO:0000313" key="10">
    <source>
        <dbReference type="Proteomes" id="UP000054251"/>
    </source>
</evidence>
<dbReference type="PANTHER" id="PTHR43791:SF40">
    <property type="entry name" value="THIAMINE PATHWAY TRANSPORTER THI73"/>
    <property type="match status" value="1"/>
</dbReference>
<dbReference type="GeneID" id="26838034"/>
<dbReference type="RefSeq" id="XP_015469353.1">
    <property type="nucleotide sequence ID" value="XM_015609855.1"/>
</dbReference>
<feature type="transmembrane region" description="Helical" evidence="7">
    <location>
        <begin position="136"/>
        <end position="154"/>
    </location>
</feature>
<proteinExistence type="inferred from homology"/>
<name>A0A0V1Q459_9ASCO</name>
<dbReference type="EMBL" id="LMYN01000012">
    <property type="protein sequence ID" value="KSA03251.1"/>
    <property type="molecule type" value="Genomic_DNA"/>
</dbReference>
<evidence type="ECO:0000256" key="3">
    <source>
        <dbReference type="ARBA" id="ARBA00022692"/>
    </source>
</evidence>
<dbReference type="SUPFAM" id="SSF103473">
    <property type="entry name" value="MFS general substrate transporter"/>
    <property type="match status" value="1"/>
</dbReference>
<dbReference type="PANTHER" id="PTHR43791">
    <property type="entry name" value="PERMEASE-RELATED"/>
    <property type="match status" value="1"/>
</dbReference>
<dbReference type="PROSITE" id="PS50850">
    <property type="entry name" value="MFS"/>
    <property type="match status" value="1"/>
</dbReference>
<feature type="transmembrane region" description="Helical" evidence="7">
    <location>
        <begin position="362"/>
        <end position="382"/>
    </location>
</feature>
<dbReference type="AlphaFoldDB" id="A0A0V1Q459"/>
<dbReference type="Gene3D" id="1.20.1250.20">
    <property type="entry name" value="MFS general substrate transporter like domains"/>
    <property type="match status" value="2"/>
</dbReference>
<evidence type="ECO:0000256" key="6">
    <source>
        <dbReference type="ARBA" id="ARBA00037968"/>
    </source>
</evidence>
<protein>
    <recommendedName>
        <fullName evidence="8">Major facilitator superfamily (MFS) profile domain-containing protein</fullName>
    </recommendedName>
</protein>
<dbReference type="InterPro" id="IPR020846">
    <property type="entry name" value="MFS_dom"/>
</dbReference>
<feature type="transmembrane region" description="Helical" evidence="7">
    <location>
        <begin position="425"/>
        <end position="443"/>
    </location>
</feature>
<evidence type="ECO:0000256" key="5">
    <source>
        <dbReference type="ARBA" id="ARBA00023136"/>
    </source>
</evidence>
<dbReference type="GO" id="GO:0016020">
    <property type="term" value="C:membrane"/>
    <property type="evidence" value="ECO:0007669"/>
    <property type="project" value="UniProtKB-SubCell"/>
</dbReference>
<organism evidence="9 10">
    <name type="scientific">Debaryomyces fabryi</name>
    <dbReference type="NCBI Taxonomy" id="58627"/>
    <lineage>
        <taxon>Eukaryota</taxon>
        <taxon>Fungi</taxon>
        <taxon>Dikarya</taxon>
        <taxon>Ascomycota</taxon>
        <taxon>Saccharomycotina</taxon>
        <taxon>Pichiomycetes</taxon>
        <taxon>Debaryomycetaceae</taxon>
        <taxon>Debaryomyces</taxon>
    </lineage>
</organism>
<evidence type="ECO:0000256" key="1">
    <source>
        <dbReference type="ARBA" id="ARBA00004141"/>
    </source>
</evidence>
<reference evidence="9 10" key="1">
    <citation type="submission" date="2015-11" db="EMBL/GenBank/DDBJ databases">
        <title>The genome of Debaryomyces fabryi.</title>
        <authorList>
            <person name="Tafer H."/>
            <person name="Lopandic K."/>
        </authorList>
    </citation>
    <scope>NUCLEOTIDE SEQUENCE [LARGE SCALE GENOMIC DNA]</scope>
    <source>
        <strain evidence="9 10">CBS 789</strain>
    </source>
</reference>
<dbReference type="GO" id="GO:0022857">
    <property type="term" value="F:transmembrane transporter activity"/>
    <property type="evidence" value="ECO:0007669"/>
    <property type="project" value="InterPro"/>
</dbReference>
<dbReference type="Pfam" id="PF07690">
    <property type="entry name" value="MFS_1"/>
    <property type="match status" value="1"/>
</dbReference>
<dbReference type="InterPro" id="IPR036259">
    <property type="entry name" value="MFS_trans_sf"/>
</dbReference>
<keyword evidence="10" id="KW-1185">Reference proteome</keyword>
<evidence type="ECO:0000256" key="7">
    <source>
        <dbReference type="SAM" id="Phobius"/>
    </source>
</evidence>
<keyword evidence="5 7" id="KW-0472">Membrane</keyword>
<dbReference type="OrthoDB" id="6730379at2759"/>
<evidence type="ECO:0000256" key="2">
    <source>
        <dbReference type="ARBA" id="ARBA00022448"/>
    </source>
</evidence>
<comment type="subcellular location">
    <subcellularLocation>
        <location evidence="1">Membrane</location>
        <topology evidence="1">Multi-pass membrane protein</topology>
    </subcellularLocation>
</comment>
<dbReference type="InterPro" id="IPR011701">
    <property type="entry name" value="MFS"/>
</dbReference>
<evidence type="ECO:0000256" key="4">
    <source>
        <dbReference type="ARBA" id="ARBA00022989"/>
    </source>
</evidence>
<dbReference type="FunFam" id="1.20.1250.20:FF:000064">
    <property type="entry name" value="MFS allantoate transporter"/>
    <property type="match status" value="1"/>
</dbReference>
<comment type="similarity">
    <text evidence="6">Belongs to the major facilitator superfamily. Allantoate permease family.</text>
</comment>
<keyword evidence="3 7" id="KW-0812">Transmembrane</keyword>
<gene>
    <name evidence="9" type="ORF">AC631_01025</name>
</gene>
<keyword evidence="4 7" id="KW-1133">Transmembrane helix</keyword>
<feature type="transmembrane region" description="Helical" evidence="7">
    <location>
        <begin position="228"/>
        <end position="249"/>
    </location>
</feature>
<sequence>MSDSEKLSYANVHVHVGSSEKDSGIESIGHKQDKRVGNDHVDDDLVSIEVNEILNEKEANKKLRWKIDYRIMPFLMLIYGLQYLDKTLLNYAAVMGIKDHLRGNEFSNTGTIFYASYLVTEPFAGLMIQKLPVGRLLGSIVVLWGIITSCHAAAKSYSGLIIVRTLLGIFEAPVAGCLLAITSMWWNRREQTKRTGLWYLQIGVAQIVGSLISFGFQQVRSTSIESWQILFIFMGAFTSLVGIIAFFYLPNDISSCKFLTEEEKEAAIEHIKVNQTGQKNKKFKWYQVKELLLYDKQTWVLLMITTLTMIGNGAVSVFASVIIKSFGFSNKASTIIQIPSGVATITGTLISCYLAGYIGHRAYLLMLVCIPACLGAILLLVLDNEYKVGKLFGVYLLNFSSSVLPVIYSWNSVNTSGYTKATMRNALTLIAFCIGNLIGPQIFRDKDAPNYTPAKIVLIVSMSCPIFLALVLRQIAVRENRKRDSVGSVGCRYDVMNLDLTDIENKSFRYEY</sequence>
<accession>A0A0V1Q459</accession>
<feature type="transmembrane region" description="Helical" evidence="7">
    <location>
        <begin position="335"/>
        <end position="355"/>
    </location>
</feature>
<feature type="transmembrane region" description="Helical" evidence="7">
    <location>
        <begin position="455"/>
        <end position="472"/>
    </location>
</feature>
<comment type="caution">
    <text evidence="9">The sequence shown here is derived from an EMBL/GenBank/DDBJ whole genome shotgun (WGS) entry which is preliminary data.</text>
</comment>
<keyword evidence="2" id="KW-0813">Transport</keyword>
<evidence type="ECO:0000259" key="8">
    <source>
        <dbReference type="PROSITE" id="PS50850"/>
    </source>
</evidence>
<feature type="transmembrane region" description="Helical" evidence="7">
    <location>
        <begin position="197"/>
        <end position="216"/>
    </location>
</feature>
<feature type="domain" description="Major facilitator superfamily (MFS) profile" evidence="8">
    <location>
        <begin position="71"/>
        <end position="481"/>
    </location>
</feature>
<feature type="transmembrane region" description="Helical" evidence="7">
    <location>
        <begin position="160"/>
        <end position="185"/>
    </location>
</feature>
<dbReference type="Proteomes" id="UP000054251">
    <property type="component" value="Unassembled WGS sequence"/>
</dbReference>
<feature type="transmembrane region" description="Helical" evidence="7">
    <location>
        <begin position="299"/>
        <end position="323"/>
    </location>
</feature>
<evidence type="ECO:0000313" key="9">
    <source>
        <dbReference type="EMBL" id="KSA03251.1"/>
    </source>
</evidence>